<evidence type="ECO:0000313" key="3">
    <source>
        <dbReference type="Proteomes" id="UP000252355"/>
    </source>
</evidence>
<dbReference type="Proteomes" id="UP000252355">
    <property type="component" value="Unassembled WGS sequence"/>
</dbReference>
<sequence length="215" mass="23467">MSDTPFVLELTYARSGPAIYLSHLDAIDVLSRAIRRTGLPYRITQGCHPRPRLTFGPPLPLGHASRCEFLRLHLERPVDPAEAAQALSRQLPAGFTVLEARPVEGQPALTGSRLRYRLVFREGAEDTCQTVARFLGDPSQTILVRRDGKEERVGIGPAIIAVAPDQGASTPTLLVDFEQGKQGLPSAGKILTAVVEALGDRREDLILIERIALFS</sequence>
<name>A0A367ZIF7_9BACT</name>
<protein>
    <recommendedName>
        <fullName evidence="1">DUF2344 domain-containing protein</fullName>
    </recommendedName>
</protein>
<reference evidence="2 3" key="1">
    <citation type="submission" date="2018-05" db="EMBL/GenBank/DDBJ databases">
        <title>A metagenomic window into the 2 km-deep terrestrial subsurface aquifer revealed taxonomically and functionally diverse microbial community comprising novel uncultured bacterial lineages.</title>
        <authorList>
            <person name="Kadnikov V.V."/>
            <person name="Mardanov A.V."/>
            <person name="Beletsky A.V."/>
            <person name="Banks D."/>
            <person name="Pimenov N.V."/>
            <person name="Frank Y.A."/>
            <person name="Karnachuk O.V."/>
            <person name="Ravin N.V."/>
        </authorList>
    </citation>
    <scope>NUCLEOTIDE SEQUENCE [LARGE SCALE GENOMIC DNA]</scope>
    <source>
        <strain evidence="2">BY5</strain>
    </source>
</reference>
<feature type="domain" description="DUF2344" evidence="1">
    <location>
        <begin position="9"/>
        <end position="163"/>
    </location>
</feature>
<dbReference type="Pfam" id="PF10105">
    <property type="entry name" value="DUF2344"/>
    <property type="match status" value="1"/>
</dbReference>
<dbReference type="InterPro" id="IPR018768">
    <property type="entry name" value="DUF2344"/>
</dbReference>
<evidence type="ECO:0000313" key="2">
    <source>
        <dbReference type="EMBL" id="RCK77856.1"/>
    </source>
</evidence>
<dbReference type="EMBL" id="QOQW01000031">
    <property type="protein sequence ID" value="RCK77856.1"/>
    <property type="molecule type" value="Genomic_DNA"/>
</dbReference>
<comment type="caution">
    <text evidence="2">The sequence shown here is derived from an EMBL/GenBank/DDBJ whole genome shotgun (WGS) entry which is preliminary data.</text>
</comment>
<evidence type="ECO:0000259" key="1">
    <source>
        <dbReference type="Pfam" id="PF10105"/>
    </source>
</evidence>
<accession>A0A367ZIF7</accession>
<dbReference type="NCBIfam" id="TIGR03936">
    <property type="entry name" value="sam_1_link_chp"/>
    <property type="match status" value="1"/>
</dbReference>
<gene>
    <name evidence="2" type="ORF">OZSIB_2015</name>
</gene>
<organism evidence="2 3">
    <name type="scientific">Candidatus Ozemobacter sibiricus</name>
    <dbReference type="NCBI Taxonomy" id="2268124"/>
    <lineage>
        <taxon>Bacteria</taxon>
        <taxon>Candidatus Ozemobacteria</taxon>
        <taxon>Candidatus Ozemobacterales</taxon>
        <taxon>Candidatus Ozemobacteraceae</taxon>
        <taxon>Candidatus Ozemobacter</taxon>
    </lineage>
</organism>
<proteinExistence type="predicted"/>
<dbReference type="AlphaFoldDB" id="A0A367ZIF7"/>